<feature type="compositionally biased region" description="Basic residues" evidence="1">
    <location>
        <begin position="478"/>
        <end position="490"/>
    </location>
</feature>
<feature type="compositionally biased region" description="Basic and acidic residues" evidence="1">
    <location>
        <begin position="71"/>
        <end position="80"/>
    </location>
</feature>
<feature type="compositionally biased region" description="Basic residues" evidence="1">
    <location>
        <begin position="406"/>
        <end position="418"/>
    </location>
</feature>
<evidence type="ECO:0000256" key="1">
    <source>
        <dbReference type="SAM" id="MobiDB-lite"/>
    </source>
</evidence>
<gene>
    <name evidence="2" type="ORF">ECRASSUSDP1_LOCUS1794</name>
</gene>
<organism evidence="2 3">
    <name type="scientific">Euplotes crassus</name>
    <dbReference type="NCBI Taxonomy" id="5936"/>
    <lineage>
        <taxon>Eukaryota</taxon>
        <taxon>Sar</taxon>
        <taxon>Alveolata</taxon>
        <taxon>Ciliophora</taxon>
        <taxon>Intramacronucleata</taxon>
        <taxon>Spirotrichea</taxon>
        <taxon>Hypotrichia</taxon>
        <taxon>Euplotida</taxon>
        <taxon>Euplotidae</taxon>
        <taxon>Moneuplotes</taxon>
    </lineage>
</organism>
<name>A0AAD1U1X4_EUPCR</name>
<sequence length="530" mass="60965">MLINRKNATSTEYPQTNPHLVLRDTKGNFVKRTTKNRTKMLASAQKRGSQASGIDTDTLGKKINPLSQQRGPDKSMRPDLKNGVSKEFPIFSKNPHQHTHPSTEIIFGEPEKRVRPMTSKVNSMIRKSLVLRNSRGASEKQKREQQPKYTNSFGQFAKRSLSPDKQKIYSFMYGSTSSLKKFRKRMSKVFLKSAKQARREVRNPSFAIEINNSTLMQSSLADMNESQYNTVKHSETGKHLGRNVSIKRAHQNLYLLNSKVHPKSLKGESQYSSQPISMREVQFHSQNPSLEKYSKPIPSKTGEVFSLESETLNSLHENTSDVSKKIANSLLKTKRRMEKSLKKHYNMFQKNIFYEKPEAPSKDQNLITNNLMSDAPSKLSIGDPEKSSSKYKKKRNIITASESNRQRLKSAHPNRRVYHTSSGNRKLALRRSLDKKESQFSPSQLTNDPQVQLEKILQYKFANEVIAREPNNEGKSTPRVKPKAKKTKGQKIRKNRNIYRGIDKDLLKFYSNTGYTRHFKMKDFHNTIIQ</sequence>
<feature type="compositionally biased region" description="Polar residues" evidence="1">
    <location>
        <begin position="46"/>
        <end position="55"/>
    </location>
</feature>
<dbReference type="AlphaFoldDB" id="A0AAD1U1X4"/>
<comment type="caution">
    <text evidence="2">The sequence shown here is derived from an EMBL/GenBank/DDBJ whole genome shotgun (WGS) entry which is preliminary data.</text>
</comment>
<evidence type="ECO:0000313" key="2">
    <source>
        <dbReference type="EMBL" id="CAI2360490.1"/>
    </source>
</evidence>
<proteinExistence type="predicted"/>
<feature type="region of interest" description="Disordered" evidence="1">
    <location>
        <begin position="377"/>
        <end position="427"/>
    </location>
</feature>
<accession>A0AAD1U1X4</accession>
<keyword evidence="3" id="KW-1185">Reference proteome</keyword>
<dbReference type="EMBL" id="CAMPGE010001688">
    <property type="protein sequence ID" value="CAI2360490.1"/>
    <property type="molecule type" value="Genomic_DNA"/>
</dbReference>
<feature type="region of interest" description="Disordered" evidence="1">
    <location>
        <begin position="468"/>
        <end position="490"/>
    </location>
</feature>
<dbReference type="Proteomes" id="UP001295684">
    <property type="component" value="Unassembled WGS sequence"/>
</dbReference>
<protein>
    <submittedName>
        <fullName evidence="2">Uncharacterized protein</fullName>
    </submittedName>
</protein>
<reference evidence="2" key="1">
    <citation type="submission" date="2023-07" db="EMBL/GenBank/DDBJ databases">
        <authorList>
            <consortium name="AG Swart"/>
            <person name="Singh M."/>
            <person name="Singh A."/>
            <person name="Seah K."/>
            <person name="Emmerich C."/>
        </authorList>
    </citation>
    <scope>NUCLEOTIDE SEQUENCE</scope>
    <source>
        <strain evidence="2">DP1</strain>
    </source>
</reference>
<feature type="region of interest" description="Disordered" evidence="1">
    <location>
        <begin position="43"/>
        <end position="80"/>
    </location>
</feature>
<evidence type="ECO:0000313" key="3">
    <source>
        <dbReference type="Proteomes" id="UP001295684"/>
    </source>
</evidence>